<sequence length="67" mass="6966">MISSAIGVVSNSGGIPDTVIRGSNVVGKYSGGAKPTTSSSHDCVGSKRKFPDIINKDNPKVQSHSFF</sequence>
<gene>
    <name evidence="2" type="ORF">APU01nite_02680</name>
</gene>
<feature type="region of interest" description="Disordered" evidence="1">
    <location>
        <begin position="30"/>
        <end position="67"/>
    </location>
</feature>
<protein>
    <submittedName>
        <fullName evidence="2">Uncharacterized protein</fullName>
    </submittedName>
</protein>
<proteinExistence type="predicted"/>
<organism evidence="2 3">
    <name type="scientific">Alkalibacterium putridalgicola</name>
    <dbReference type="NCBI Taxonomy" id="426703"/>
    <lineage>
        <taxon>Bacteria</taxon>
        <taxon>Bacillati</taxon>
        <taxon>Bacillota</taxon>
        <taxon>Bacilli</taxon>
        <taxon>Lactobacillales</taxon>
        <taxon>Carnobacteriaceae</taxon>
        <taxon>Alkalibacterium</taxon>
    </lineage>
</organism>
<name>A0ABQ0UUL7_9LACT</name>
<reference evidence="2 3" key="1">
    <citation type="submission" date="2019-07" db="EMBL/GenBank/DDBJ databases">
        <title>Whole genome shotgun sequence of Alkalibacterium putridalgicola NBRC 103243.</title>
        <authorList>
            <person name="Hosoyama A."/>
            <person name="Uohara A."/>
            <person name="Ohji S."/>
            <person name="Ichikawa N."/>
        </authorList>
    </citation>
    <scope>NUCLEOTIDE SEQUENCE [LARGE SCALE GENOMIC DNA]</scope>
    <source>
        <strain evidence="2 3">NBRC 103243</strain>
    </source>
</reference>
<evidence type="ECO:0000256" key="1">
    <source>
        <dbReference type="SAM" id="MobiDB-lite"/>
    </source>
</evidence>
<comment type="caution">
    <text evidence="2">The sequence shown here is derived from an EMBL/GenBank/DDBJ whole genome shotgun (WGS) entry which is preliminary data.</text>
</comment>
<evidence type="ECO:0000313" key="2">
    <source>
        <dbReference type="EMBL" id="GEK88229.1"/>
    </source>
</evidence>
<dbReference type="Proteomes" id="UP000321425">
    <property type="component" value="Unassembled WGS sequence"/>
</dbReference>
<dbReference type="EMBL" id="BJUX01000002">
    <property type="protein sequence ID" value="GEK88229.1"/>
    <property type="molecule type" value="Genomic_DNA"/>
</dbReference>
<accession>A0ABQ0UUL7</accession>
<keyword evidence="3" id="KW-1185">Reference proteome</keyword>
<feature type="compositionally biased region" description="Basic and acidic residues" evidence="1">
    <location>
        <begin position="49"/>
        <end position="59"/>
    </location>
</feature>
<evidence type="ECO:0000313" key="3">
    <source>
        <dbReference type="Proteomes" id="UP000321425"/>
    </source>
</evidence>